<keyword evidence="5 8" id="KW-1133">Transmembrane helix</keyword>
<reference evidence="9 10" key="1">
    <citation type="submission" date="2021-08" db="EMBL/GenBank/DDBJ databases">
        <authorList>
            <person name="Peeters C."/>
        </authorList>
    </citation>
    <scope>NUCLEOTIDE SEQUENCE [LARGE SCALE GENOMIC DNA]</scope>
    <source>
        <strain evidence="9 10">LMG 21510</strain>
    </source>
</reference>
<evidence type="ECO:0000313" key="10">
    <source>
        <dbReference type="Proteomes" id="UP000721236"/>
    </source>
</evidence>
<dbReference type="Gene3D" id="3.30.420.270">
    <property type="match status" value="1"/>
</dbReference>
<feature type="transmembrane region" description="Helical" evidence="8">
    <location>
        <begin position="16"/>
        <end position="36"/>
    </location>
</feature>
<dbReference type="PANTHER" id="PTHR30558">
    <property type="entry name" value="EXBD MEMBRANE COMPONENT OF PMF-DRIVEN MACROMOLECULE IMPORT SYSTEM"/>
    <property type="match status" value="1"/>
</dbReference>
<keyword evidence="4 7" id="KW-0812">Transmembrane</keyword>
<comment type="caution">
    <text evidence="9">The sequence shown here is derived from an EMBL/GenBank/DDBJ whole genome shotgun (WGS) entry which is preliminary data.</text>
</comment>
<dbReference type="Pfam" id="PF02472">
    <property type="entry name" value="ExbD"/>
    <property type="match status" value="1"/>
</dbReference>
<evidence type="ECO:0000256" key="3">
    <source>
        <dbReference type="ARBA" id="ARBA00022475"/>
    </source>
</evidence>
<accession>A0ABM8X3J7</accession>
<sequence>MQFRPSQRREEPEINLIPLIDVLLVILIFLMITTTYSRYTELQIQLPTAEAEKAQQRPAEIVVSVSAKGVYSINRHVLEQRDVPSLAEQLRGAAGAGAGPAAQPPVLIVNADAQASHQSVVNVMEAARLAGLPRMTFATQSSHAR</sequence>
<comment type="similarity">
    <text evidence="2 7">Belongs to the ExbD/TolR family.</text>
</comment>
<evidence type="ECO:0000256" key="6">
    <source>
        <dbReference type="ARBA" id="ARBA00023136"/>
    </source>
</evidence>
<name>A0ABM8X3J7_9BURK</name>
<gene>
    <name evidence="9" type="primary">tolR</name>
    <name evidence="9" type="ORF">LMG21510_02573</name>
</gene>
<organism evidence="9 10">
    <name type="scientific">Cupriavidus respiraculi</name>
    <dbReference type="NCBI Taxonomy" id="195930"/>
    <lineage>
        <taxon>Bacteria</taxon>
        <taxon>Pseudomonadati</taxon>
        <taxon>Pseudomonadota</taxon>
        <taxon>Betaproteobacteria</taxon>
        <taxon>Burkholderiales</taxon>
        <taxon>Burkholderiaceae</taxon>
        <taxon>Cupriavidus</taxon>
    </lineage>
</organism>
<proteinExistence type="inferred from homology"/>
<comment type="subcellular location">
    <subcellularLocation>
        <location evidence="1">Cell membrane</location>
        <topology evidence="1">Single-pass membrane protein</topology>
    </subcellularLocation>
    <subcellularLocation>
        <location evidence="7">Cell membrane</location>
        <topology evidence="7">Single-pass type II membrane protein</topology>
    </subcellularLocation>
</comment>
<evidence type="ECO:0000256" key="4">
    <source>
        <dbReference type="ARBA" id="ARBA00022692"/>
    </source>
</evidence>
<dbReference type="InterPro" id="IPR003400">
    <property type="entry name" value="ExbD"/>
</dbReference>
<keyword evidence="3" id="KW-1003">Cell membrane</keyword>
<evidence type="ECO:0000256" key="1">
    <source>
        <dbReference type="ARBA" id="ARBA00004162"/>
    </source>
</evidence>
<evidence type="ECO:0000256" key="2">
    <source>
        <dbReference type="ARBA" id="ARBA00005811"/>
    </source>
</evidence>
<keyword evidence="7" id="KW-0653">Protein transport</keyword>
<evidence type="ECO:0000256" key="8">
    <source>
        <dbReference type="SAM" id="Phobius"/>
    </source>
</evidence>
<dbReference type="RefSeq" id="WP_224042121.1">
    <property type="nucleotide sequence ID" value="NZ_CAJZAH010000002.1"/>
</dbReference>
<dbReference type="Proteomes" id="UP000721236">
    <property type="component" value="Unassembled WGS sequence"/>
</dbReference>
<evidence type="ECO:0000313" key="9">
    <source>
        <dbReference type="EMBL" id="CAG9174463.1"/>
    </source>
</evidence>
<keyword evidence="6 8" id="KW-0472">Membrane</keyword>
<evidence type="ECO:0000256" key="7">
    <source>
        <dbReference type="RuleBase" id="RU003879"/>
    </source>
</evidence>
<keyword evidence="10" id="KW-1185">Reference proteome</keyword>
<keyword evidence="7" id="KW-0813">Transport</keyword>
<evidence type="ECO:0000256" key="5">
    <source>
        <dbReference type="ARBA" id="ARBA00022989"/>
    </source>
</evidence>
<protein>
    <submittedName>
        <fullName evidence="9">Tol-Pal system protein TolR</fullName>
    </submittedName>
</protein>
<dbReference type="EMBL" id="CAJZAH010000002">
    <property type="protein sequence ID" value="CAG9174463.1"/>
    <property type="molecule type" value="Genomic_DNA"/>
</dbReference>
<dbReference type="PANTHER" id="PTHR30558:SF3">
    <property type="entry name" value="BIOPOLYMER TRANSPORT PROTEIN EXBD-RELATED"/>
    <property type="match status" value="1"/>
</dbReference>